<evidence type="ECO:0000256" key="2">
    <source>
        <dbReference type="ARBA" id="ARBA00022694"/>
    </source>
</evidence>
<evidence type="ECO:0000313" key="5">
    <source>
        <dbReference type="EMBL" id="ENN75972.1"/>
    </source>
</evidence>
<reference evidence="5 7" key="1">
    <citation type="journal article" date="2013" name="Genome Biol.">
        <title>Draft genome of the mountain pine beetle, Dendroctonus ponderosae Hopkins, a major forest pest.</title>
        <authorList>
            <person name="Keeling C.I."/>
            <person name="Yuen M.M."/>
            <person name="Liao N.Y."/>
            <person name="Docking T.R."/>
            <person name="Chan S.K."/>
            <person name="Taylor G.A."/>
            <person name="Palmquist D.L."/>
            <person name="Jackman S.D."/>
            <person name="Nguyen A."/>
            <person name="Li M."/>
            <person name="Henderson H."/>
            <person name="Janes J.K."/>
            <person name="Zhao Y."/>
            <person name="Pandoh P."/>
            <person name="Moore R."/>
            <person name="Sperling F.A."/>
            <person name="Huber D.P."/>
            <person name="Birol I."/>
            <person name="Jones S.J."/>
            <person name="Bohlmann J."/>
        </authorList>
    </citation>
    <scope>NUCLEOTIDE SEQUENCE</scope>
</reference>
<dbReference type="GO" id="GO:0005655">
    <property type="term" value="C:nucleolar ribonuclease P complex"/>
    <property type="evidence" value="ECO:0007669"/>
    <property type="project" value="InterPro"/>
</dbReference>
<evidence type="ECO:0000256" key="1">
    <source>
        <dbReference type="ARBA" id="ARBA00004604"/>
    </source>
</evidence>
<evidence type="ECO:0000256" key="3">
    <source>
        <dbReference type="ARBA" id="ARBA00023242"/>
    </source>
</evidence>
<dbReference type="AlphaFoldDB" id="N6UBF2"/>
<accession>N6UBF2</accession>
<reference evidence="6" key="2">
    <citation type="submission" date="2024-08" db="UniProtKB">
        <authorList>
            <consortium name="EnsemblMetazoa"/>
        </authorList>
    </citation>
    <scope>IDENTIFICATION</scope>
</reference>
<feature type="non-terminal residue" evidence="5">
    <location>
        <position position="1"/>
    </location>
</feature>
<evidence type="ECO:0000256" key="4">
    <source>
        <dbReference type="SAM" id="MobiDB-lite"/>
    </source>
</evidence>
<dbReference type="OrthoDB" id="416729at2759"/>
<dbReference type="GO" id="GO:0000172">
    <property type="term" value="C:ribonuclease MRP complex"/>
    <property type="evidence" value="ECO:0007669"/>
    <property type="project" value="InterPro"/>
</dbReference>
<dbReference type="OMA" id="LHCMGYS"/>
<dbReference type="SUPFAM" id="SSF82704">
    <property type="entry name" value="AlbA-like"/>
    <property type="match status" value="1"/>
</dbReference>
<dbReference type="PANTHER" id="PTHR15314:SF1">
    <property type="entry name" value="RIBONUCLEASE P PROTEIN SUBUNIT P20"/>
    <property type="match status" value="1"/>
</dbReference>
<feature type="compositionally biased region" description="Basic and acidic residues" evidence="4">
    <location>
        <begin position="1"/>
        <end position="12"/>
    </location>
</feature>
<evidence type="ECO:0000313" key="6">
    <source>
        <dbReference type="EnsemblMetazoa" id="XP_019761954.1"/>
    </source>
</evidence>
<dbReference type="KEGG" id="dpa:109538949"/>
<dbReference type="GO" id="GO:0003676">
    <property type="term" value="F:nucleic acid binding"/>
    <property type="evidence" value="ECO:0007669"/>
    <property type="project" value="InterPro"/>
</dbReference>
<keyword evidence="7" id="KW-1185">Reference proteome</keyword>
<sequence>MAENNKESEVQHKTAKPKRQNRPLNPNLVFRKRQPQKPETASNVIYVSTKTSSKALLEACSKLIINNEQEIIIYCLGAAIQRGILLALQLCEKHISYQYHTKTFSTTLIDDLEPVVDDADYEMQKRFNSALRIRVFRTDLLKQAGGSEPVKST</sequence>
<dbReference type="GO" id="GO:0001682">
    <property type="term" value="P:tRNA 5'-leader removal"/>
    <property type="evidence" value="ECO:0007669"/>
    <property type="project" value="InterPro"/>
</dbReference>
<dbReference type="InterPro" id="IPR014612">
    <property type="entry name" value="Pop7/Rpp20"/>
</dbReference>
<dbReference type="Gene3D" id="3.30.110.20">
    <property type="entry name" value="Alba-like domain"/>
    <property type="match status" value="1"/>
</dbReference>
<comment type="subcellular location">
    <subcellularLocation>
        <location evidence="1">Nucleus</location>
        <location evidence="1">Nucleolus</location>
    </subcellularLocation>
</comment>
<dbReference type="EMBL" id="KB740994">
    <property type="protein sequence ID" value="ENN75972.1"/>
    <property type="molecule type" value="Genomic_DNA"/>
</dbReference>
<proteinExistence type="predicted"/>
<keyword evidence="3" id="KW-0539">Nucleus</keyword>
<dbReference type="InterPro" id="IPR036882">
    <property type="entry name" value="Alba-like_dom_sf"/>
</dbReference>
<organism evidence="5">
    <name type="scientific">Dendroctonus ponderosae</name>
    <name type="common">Mountain pine beetle</name>
    <dbReference type="NCBI Taxonomy" id="77166"/>
    <lineage>
        <taxon>Eukaryota</taxon>
        <taxon>Metazoa</taxon>
        <taxon>Ecdysozoa</taxon>
        <taxon>Arthropoda</taxon>
        <taxon>Hexapoda</taxon>
        <taxon>Insecta</taxon>
        <taxon>Pterygota</taxon>
        <taxon>Neoptera</taxon>
        <taxon>Endopterygota</taxon>
        <taxon>Coleoptera</taxon>
        <taxon>Polyphaga</taxon>
        <taxon>Cucujiformia</taxon>
        <taxon>Curculionidae</taxon>
        <taxon>Scolytinae</taxon>
        <taxon>Dendroctonus</taxon>
    </lineage>
</organism>
<gene>
    <name evidence="5" type="ORF">YQE_07506</name>
</gene>
<dbReference type="Proteomes" id="UP000019118">
    <property type="component" value="Unassembled WGS sequence"/>
</dbReference>
<evidence type="ECO:0000313" key="7">
    <source>
        <dbReference type="Proteomes" id="UP000019118"/>
    </source>
</evidence>
<protein>
    <submittedName>
        <fullName evidence="5 6">Uncharacterized protein</fullName>
    </submittedName>
</protein>
<dbReference type="HOGENOM" id="CLU_130587_1_0_1"/>
<name>N6UBF2_DENPD</name>
<dbReference type="PANTHER" id="PTHR15314">
    <property type="entry name" value="RIBONUCLEASE P PROTEIN SUBUNIT P20"/>
    <property type="match status" value="1"/>
</dbReference>
<keyword evidence="2" id="KW-0819">tRNA processing</keyword>
<dbReference type="Pfam" id="PF12328">
    <property type="entry name" value="Rpp20"/>
    <property type="match status" value="1"/>
</dbReference>
<dbReference type="EnsemblMetazoa" id="XM_019906395.1">
    <property type="protein sequence ID" value="XP_019761954.1"/>
    <property type="gene ID" value="LOC109538949"/>
</dbReference>
<feature type="region of interest" description="Disordered" evidence="4">
    <location>
        <begin position="1"/>
        <end position="37"/>
    </location>
</feature>